<dbReference type="AlphaFoldDB" id="A0AAN6TMP2"/>
<dbReference type="EMBL" id="MU853332">
    <property type="protein sequence ID" value="KAK4117041.1"/>
    <property type="molecule type" value="Genomic_DNA"/>
</dbReference>
<evidence type="ECO:0000313" key="3">
    <source>
        <dbReference type="Proteomes" id="UP001302812"/>
    </source>
</evidence>
<dbReference type="GeneID" id="89938113"/>
<name>A0AAN6TMP2_9PEZI</name>
<protein>
    <submittedName>
        <fullName evidence="2">Uncharacterized protein</fullName>
    </submittedName>
</protein>
<proteinExistence type="predicted"/>
<reference evidence="2" key="1">
    <citation type="journal article" date="2023" name="Mol. Phylogenet. Evol.">
        <title>Genome-scale phylogeny and comparative genomics of the fungal order Sordariales.</title>
        <authorList>
            <person name="Hensen N."/>
            <person name="Bonometti L."/>
            <person name="Westerberg I."/>
            <person name="Brannstrom I.O."/>
            <person name="Guillou S."/>
            <person name="Cros-Aarteil S."/>
            <person name="Calhoun S."/>
            <person name="Haridas S."/>
            <person name="Kuo A."/>
            <person name="Mondo S."/>
            <person name="Pangilinan J."/>
            <person name="Riley R."/>
            <person name="LaButti K."/>
            <person name="Andreopoulos B."/>
            <person name="Lipzen A."/>
            <person name="Chen C."/>
            <person name="Yan M."/>
            <person name="Daum C."/>
            <person name="Ng V."/>
            <person name="Clum A."/>
            <person name="Steindorff A."/>
            <person name="Ohm R.A."/>
            <person name="Martin F."/>
            <person name="Silar P."/>
            <person name="Natvig D.O."/>
            <person name="Lalanne C."/>
            <person name="Gautier V."/>
            <person name="Ament-Velasquez S.L."/>
            <person name="Kruys A."/>
            <person name="Hutchinson M.I."/>
            <person name="Powell A.J."/>
            <person name="Barry K."/>
            <person name="Miller A.N."/>
            <person name="Grigoriev I.V."/>
            <person name="Debuchy R."/>
            <person name="Gladieux P."/>
            <person name="Hiltunen Thoren M."/>
            <person name="Johannesson H."/>
        </authorList>
    </citation>
    <scope>NUCLEOTIDE SEQUENCE</scope>
    <source>
        <strain evidence="2">CBS 508.74</strain>
    </source>
</reference>
<sequence length="130" mass="13762">MPIDIADSNRLAVGRMAEGGNIPGFTPLVRNGHSRPLSSDMRGGLPSPLTMGSSMGTGITSSPSELDSTPCYGEVAGDSGPRSEAAELESLPATQDEKIAEPRATLKSTQEERQSGTYANSWTRFHNLQL</sequence>
<accession>A0AAN6TMP2</accession>
<gene>
    <name evidence="2" type="ORF">N656DRAFT_773053</name>
</gene>
<comment type="caution">
    <text evidence="2">The sequence shown here is derived from an EMBL/GenBank/DDBJ whole genome shotgun (WGS) entry which is preliminary data.</text>
</comment>
<evidence type="ECO:0000313" key="2">
    <source>
        <dbReference type="EMBL" id="KAK4117041.1"/>
    </source>
</evidence>
<dbReference type="Proteomes" id="UP001302812">
    <property type="component" value="Unassembled WGS sequence"/>
</dbReference>
<evidence type="ECO:0000256" key="1">
    <source>
        <dbReference type="SAM" id="MobiDB-lite"/>
    </source>
</evidence>
<organism evidence="2 3">
    <name type="scientific">Canariomyces notabilis</name>
    <dbReference type="NCBI Taxonomy" id="2074819"/>
    <lineage>
        <taxon>Eukaryota</taxon>
        <taxon>Fungi</taxon>
        <taxon>Dikarya</taxon>
        <taxon>Ascomycota</taxon>
        <taxon>Pezizomycotina</taxon>
        <taxon>Sordariomycetes</taxon>
        <taxon>Sordariomycetidae</taxon>
        <taxon>Sordariales</taxon>
        <taxon>Chaetomiaceae</taxon>
        <taxon>Canariomyces</taxon>
    </lineage>
</organism>
<feature type="region of interest" description="Disordered" evidence="1">
    <location>
        <begin position="19"/>
        <end position="122"/>
    </location>
</feature>
<reference evidence="2" key="2">
    <citation type="submission" date="2023-05" db="EMBL/GenBank/DDBJ databases">
        <authorList>
            <consortium name="Lawrence Berkeley National Laboratory"/>
            <person name="Steindorff A."/>
            <person name="Hensen N."/>
            <person name="Bonometti L."/>
            <person name="Westerberg I."/>
            <person name="Brannstrom I.O."/>
            <person name="Guillou S."/>
            <person name="Cros-Aarteil S."/>
            <person name="Calhoun S."/>
            <person name="Haridas S."/>
            <person name="Kuo A."/>
            <person name="Mondo S."/>
            <person name="Pangilinan J."/>
            <person name="Riley R."/>
            <person name="Labutti K."/>
            <person name="Andreopoulos B."/>
            <person name="Lipzen A."/>
            <person name="Chen C."/>
            <person name="Yanf M."/>
            <person name="Daum C."/>
            <person name="Ng V."/>
            <person name="Clum A."/>
            <person name="Ohm R."/>
            <person name="Martin F."/>
            <person name="Silar P."/>
            <person name="Natvig D."/>
            <person name="Lalanne C."/>
            <person name="Gautier V."/>
            <person name="Ament-Velasquez S.L."/>
            <person name="Kruys A."/>
            <person name="Hutchinson M.I."/>
            <person name="Powell A.J."/>
            <person name="Barry K."/>
            <person name="Miller A.N."/>
            <person name="Grigoriev I.V."/>
            <person name="Debuchy R."/>
            <person name="Gladieux P."/>
            <person name="Thoren M.H."/>
            <person name="Johannesson H."/>
        </authorList>
    </citation>
    <scope>NUCLEOTIDE SEQUENCE</scope>
    <source>
        <strain evidence="2">CBS 508.74</strain>
    </source>
</reference>
<dbReference type="RefSeq" id="XP_064674611.1">
    <property type="nucleotide sequence ID" value="XM_064813988.1"/>
</dbReference>
<keyword evidence="3" id="KW-1185">Reference proteome</keyword>
<feature type="compositionally biased region" description="Low complexity" evidence="1">
    <location>
        <begin position="50"/>
        <end position="64"/>
    </location>
</feature>